<organism evidence="2 3">
    <name type="scientific">Neotamlana nanhaiensis</name>
    <dbReference type="NCBI Taxonomy" id="1382798"/>
    <lineage>
        <taxon>Bacteria</taxon>
        <taxon>Pseudomonadati</taxon>
        <taxon>Bacteroidota</taxon>
        <taxon>Flavobacteriia</taxon>
        <taxon>Flavobacteriales</taxon>
        <taxon>Flavobacteriaceae</taxon>
        <taxon>Neotamlana</taxon>
    </lineage>
</organism>
<proteinExistence type="predicted"/>
<dbReference type="Pfam" id="PF00535">
    <property type="entry name" value="Glycos_transf_2"/>
    <property type="match status" value="1"/>
</dbReference>
<dbReference type="RefSeq" id="WP_044625786.1">
    <property type="nucleotide sequence ID" value="NZ_JTDV01000003.1"/>
</dbReference>
<dbReference type="InterPro" id="IPR001173">
    <property type="entry name" value="Glyco_trans_2-like"/>
</dbReference>
<dbReference type="AlphaFoldDB" id="A0A0D7W2T1"/>
<reference evidence="2 3" key="1">
    <citation type="journal article" date="2015" name="Antonie Van Leeuwenhoek">
        <title>Tamlana nanhaiensis sp. nov., isolated from surface seawater collected from the South China Sea.</title>
        <authorList>
            <person name="Liu X."/>
            <person name="Lai Q."/>
            <person name="Du Y."/>
            <person name="Li G."/>
            <person name="Sun F."/>
            <person name="Shao Z."/>
        </authorList>
    </citation>
    <scope>NUCLEOTIDE SEQUENCE [LARGE SCALE GENOMIC DNA]</scope>
    <source>
        <strain evidence="2 3">FHC16</strain>
    </source>
</reference>
<dbReference type="SUPFAM" id="SSF53448">
    <property type="entry name" value="Nucleotide-diphospho-sugar transferases"/>
    <property type="match status" value="1"/>
</dbReference>
<dbReference type="Gene3D" id="3.90.550.10">
    <property type="entry name" value="Spore Coat Polysaccharide Biosynthesis Protein SpsA, Chain A"/>
    <property type="match status" value="1"/>
</dbReference>
<dbReference type="STRING" id="1382798.PK35_05940"/>
<evidence type="ECO:0000259" key="1">
    <source>
        <dbReference type="Pfam" id="PF00535"/>
    </source>
</evidence>
<dbReference type="InterPro" id="IPR029044">
    <property type="entry name" value="Nucleotide-diphossugar_trans"/>
</dbReference>
<sequence>MAKSLVSIIVPCYKQAHLLDETLNSVMQQTYKNWECVIVNDGSPDHTEEVALEWCKKDKRFSYVSKKNGGLPAARNTGVKKTSGKFILPLDSDDILHEQYIEKLLPYFDDPTIGIVTSYRFFFVKSKTNIIKIYKPNGDNYRNLMFENQLMPSSIYKKECWVEVGGYDESMIKGFEDWEFWLNITKRGWLYHTVEEPLFYYRKAKESMLIDTHRNHAETNKKYIFWKHKELYIKHFDNFFEVMFYNLNVHRKAELQIKNSLEYKIGKALLIPFKVFKKLFKFVMNMTIKSNLKSI</sequence>
<evidence type="ECO:0000313" key="3">
    <source>
        <dbReference type="Proteomes" id="UP000032361"/>
    </source>
</evidence>
<dbReference type="CDD" id="cd00761">
    <property type="entry name" value="Glyco_tranf_GTA_type"/>
    <property type="match status" value="1"/>
</dbReference>
<dbReference type="EMBL" id="JTDV01000003">
    <property type="protein sequence ID" value="KJD33396.1"/>
    <property type="molecule type" value="Genomic_DNA"/>
</dbReference>
<keyword evidence="2" id="KW-0808">Transferase</keyword>
<dbReference type="PANTHER" id="PTHR22916">
    <property type="entry name" value="GLYCOSYLTRANSFERASE"/>
    <property type="match status" value="1"/>
</dbReference>
<gene>
    <name evidence="2" type="ORF">PK35_05940</name>
</gene>
<dbReference type="PATRIC" id="fig|1382798.3.peg.2508"/>
<accession>A0A0D7W2T1</accession>
<dbReference type="GO" id="GO:0016758">
    <property type="term" value="F:hexosyltransferase activity"/>
    <property type="evidence" value="ECO:0007669"/>
    <property type="project" value="UniProtKB-ARBA"/>
</dbReference>
<feature type="domain" description="Glycosyltransferase 2-like" evidence="1">
    <location>
        <begin position="7"/>
        <end position="132"/>
    </location>
</feature>
<dbReference type="Proteomes" id="UP000032361">
    <property type="component" value="Unassembled WGS sequence"/>
</dbReference>
<dbReference type="OrthoDB" id="597270at2"/>
<evidence type="ECO:0000313" key="2">
    <source>
        <dbReference type="EMBL" id="KJD33396.1"/>
    </source>
</evidence>
<dbReference type="PANTHER" id="PTHR22916:SF3">
    <property type="entry name" value="UDP-GLCNAC:BETAGAL BETA-1,3-N-ACETYLGLUCOSAMINYLTRANSFERASE-LIKE PROTEIN 1"/>
    <property type="match status" value="1"/>
</dbReference>
<name>A0A0D7W2T1_9FLAO</name>
<comment type="caution">
    <text evidence="2">The sequence shown here is derived from an EMBL/GenBank/DDBJ whole genome shotgun (WGS) entry which is preliminary data.</text>
</comment>
<protein>
    <submittedName>
        <fullName evidence="2">Glycosyl transferase family 2</fullName>
    </submittedName>
</protein>
<keyword evidence="3" id="KW-1185">Reference proteome</keyword>